<accession>A0A0E9V8A0</accession>
<sequence>MLSLSKLQTHRVLNGSSSPIPEMSASLR</sequence>
<proteinExistence type="predicted"/>
<evidence type="ECO:0000313" key="2">
    <source>
        <dbReference type="EMBL" id="JAH73458.1"/>
    </source>
</evidence>
<protein>
    <submittedName>
        <fullName evidence="2">Uncharacterized protein</fullName>
    </submittedName>
</protein>
<name>A0A0E9V8A0_ANGAN</name>
<dbReference type="EMBL" id="GBXM01035119">
    <property type="protein sequence ID" value="JAH73458.1"/>
    <property type="molecule type" value="Transcribed_RNA"/>
</dbReference>
<dbReference type="AlphaFoldDB" id="A0A0E9V8A0"/>
<reference evidence="2" key="2">
    <citation type="journal article" date="2015" name="Fish Shellfish Immunol.">
        <title>Early steps in the European eel (Anguilla anguilla)-Vibrio vulnificus interaction in the gills: Role of the RtxA13 toxin.</title>
        <authorList>
            <person name="Callol A."/>
            <person name="Pajuelo D."/>
            <person name="Ebbesson L."/>
            <person name="Teles M."/>
            <person name="MacKenzie S."/>
            <person name="Amaro C."/>
        </authorList>
    </citation>
    <scope>NUCLEOTIDE SEQUENCE</scope>
</reference>
<reference evidence="2" key="1">
    <citation type="submission" date="2014-11" db="EMBL/GenBank/DDBJ databases">
        <authorList>
            <person name="Amaro Gonzalez C."/>
        </authorList>
    </citation>
    <scope>NUCLEOTIDE SEQUENCE</scope>
</reference>
<feature type="region of interest" description="Disordered" evidence="1">
    <location>
        <begin position="1"/>
        <end position="28"/>
    </location>
</feature>
<evidence type="ECO:0000256" key="1">
    <source>
        <dbReference type="SAM" id="MobiDB-lite"/>
    </source>
</evidence>
<organism evidence="2">
    <name type="scientific">Anguilla anguilla</name>
    <name type="common">European freshwater eel</name>
    <name type="synonym">Muraena anguilla</name>
    <dbReference type="NCBI Taxonomy" id="7936"/>
    <lineage>
        <taxon>Eukaryota</taxon>
        <taxon>Metazoa</taxon>
        <taxon>Chordata</taxon>
        <taxon>Craniata</taxon>
        <taxon>Vertebrata</taxon>
        <taxon>Euteleostomi</taxon>
        <taxon>Actinopterygii</taxon>
        <taxon>Neopterygii</taxon>
        <taxon>Teleostei</taxon>
        <taxon>Anguilliformes</taxon>
        <taxon>Anguillidae</taxon>
        <taxon>Anguilla</taxon>
    </lineage>
</organism>